<proteinExistence type="predicted"/>
<dbReference type="EMBL" id="CAJPDT010000015">
    <property type="protein sequence ID" value="CAF9915795.1"/>
    <property type="molecule type" value="Genomic_DNA"/>
</dbReference>
<feature type="compositionally biased region" description="Low complexity" evidence="1">
    <location>
        <begin position="720"/>
        <end position="729"/>
    </location>
</feature>
<feature type="compositionally biased region" description="Basic and acidic residues" evidence="1">
    <location>
        <begin position="529"/>
        <end position="584"/>
    </location>
</feature>
<gene>
    <name evidence="2" type="ORF">IMSHALPRED_002702</name>
</gene>
<evidence type="ECO:0000313" key="3">
    <source>
        <dbReference type="Proteomes" id="UP000664534"/>
    </source>
</evidence>
<feature type="compositionally biased region" description="Basic and acidic residues" evidence="1">
    <location>
        <begin position="929"/>
        <end position="943"/>
    </location>
</feature>
<feature type="region of interest" description="Disordered" evidence="1">
    <location>
        <begin position="301"/>
        <end position="328"/>
    </location>
</feature>
<evidence type="ECO:0000256" key="1">
    <source>
        <dbReference type="SAM" id="MobiDB-lite"/>
    </source>
</evidence>
<dbReference type="Proteomes" id="UP000664534">
    <property type="component" value="Unassembled WGS sequence"/>
</dbReference>
<accession>A0A8H3F241</accession>
<organism evidence="2 3">
    <name type="scientific">Imshaugia aleurites</name>
    <dbReference type="NCBI Taxonomy" id="172621"/>
    <lineage>
        <taxon>Eukaryota</taxon>
        <taxon>Fungi</taxon>
        <taxon>Dikarya</taxon>
        <taxon>Ascomycota</taxon>
        <taxon>Pezizomycotina</taxon>
        <taxon>Lecanoromycetes</taxon>
        <taxon>OSLEUM clade</taxon>
        <taxon>Lecanoromycetidae</taxon>
        <taxon>Lecanorales</taxon>
        <taxon>Lecanorineae</taxon>
        <taxon>Parmeliaceae</taxon>
        <taxon>Imshaugia</taxon>
    </lineage>
</organism>
<name>A0A8H3F241_9LECA</name>
<feature type="compositionally biased region" description="Basic and acidic residues" evidence="1">
    <location>
        <begin position="1010"/>
        <end position="1020"/>
    </location>
</feature>
<evidence type="ECO:0000313" key="2">
    <source>
        <dbReference type="EMBL" id="CAF9915795.1"/>
    </source>
</evidence>
<feature type="region of interest" description="Disordered" evidence="1">
    <location>
        <begin position="529"/>
        <end position="591"/>
    </location>
</feature>
<feature type="region of interest" description="Disordered" evidence="1">
    <location>
        <begin position="603"/>
        <end position="777"/>
    </location>
</feature>
<feature type="compositionally biased region" description="Low complexity" evidence="1">
    <location>
        <begin position="749"/>
        <end position="763"/>
    </location>
</feature>
<protein>
    <recommendedName>
        <fullName evidence="4">Eisosome protein 1</fullName>
    </recommendedName>
</protein>
<feature type="region of interest" description="Disordered" evidence="1">
    <location>
        <begin position="789"/>
        <end position="1020"/>
    </location>
</feature>
<dbReference type="OrthoDB" id="4070583at2759"/>
<dbReference type="Pfam" id="PF12757">
    <property type="entry name" value="Eisosome1"/>
    <property type="match status" value="1"/>
</dbReference>
<feature type="compositionally biased region" description="Low complexity" evidence="1">
    <location>
        <begin position="916"/>
        <end position="926"/>
    </location>
</feature>
<feature type="region of interest" description="Disordered" evidence="1">
    <location>
        <begin position="185"/>
        <end position="241"/>
    </location>
</feature>
<dbReference type="GO" id="GO:0070941">
    <property type="term" value="P:eisosome assembly"/>
    <property type="evidence" value="ECO:0007669"/>
    <property type="project" value="TreeGrafter"/>
</dbReference>
<comment type="caution">
    <text evidence="2">The sequence shown here is derived from an EMBL/GenBank/DDBJ whole genome shotgun (WGS) entry which is preliminary data.</text>
</comment>
<sequence length="1020" mass="109734">MASTKTQKLEDQAALYVTKGKDNKSQTKPSNPSNYPLDEHNKLSAASAATSLKHAEPRDLPAFPVVGLSHPESSAGAAASLANKDHKSFEYWKPGDIPAANKAAMLAKDYKAAPLWHPELSAAGSKAALLAQREGGEVKIWRPAPTDAGNSAAGQAMRMKGLSPQLDYGHTEEGGKRAMMAASQSMASGRKRAGSTPIEPSLYPDSKNSAANALKAATSVSRAAGRTEPAPRAPTGPTINAGKIHNAAITNLSREMYTSHPPVAPEVEEKNRQAGLRAAAVSMAKQMYDVQQKAIEAAAETRRSDSSYAATSVHNRPASATSEESHNPPQYANLQEAAQKLAAERLAKLHDEHAAYRTYYGTQAAPQTRKLSIRGRGRRRASSDGQEDDEERSQQIRSQMSLFTDKLAQVDAKKRQKDRDSLLAAAQRNVRASMHGMDEKVFNDTGKVSPAMMEDWEEKARVKAKAESSARMVNHGKVNIGGGRFMDQSEVDAIAAAKVQPTLDEVTATAEKHRARDEELRQEQLERERLAAEKNQDQKERDAKTKEDWRRFKEEEKREARARKEEERAKKMEERHLREEEKQEKRRARETKVVSVVPVVVAKEEPEEEAEEAEVADKDAMVAGPEPPVLDPIPATTPFTTSEPKLETLPGDEKRIDPTFLPISELEPIDKSQADLAPVSTQESELGPVYTAESGGHLGGDAEEIARRVFAAPVEGEPATSTTLGNTTSETEELVKETSNIEVAPVVGAATSTSPATETESPTVVTDPSTAIKHETPVAARVAPIIAAATTETTVSGPTPSKSKDKDTGKVSSWLKTKFSRRASKPAKPESTTTATESKEKGFVGGANLTGPDASNASSDLGDSSMREVAMAGKDAGPTTTAAPLVSPTANDDLYSASTRSPHTEPTAAGALQRESLSSASISSLSSDEDTRGRSAIPREREPITQMQFVREEIEKGHIDPALTGHAKESESSNGGGEEFEEARDRFDTEKLTPPAAGIIGGTGRQGDSPARDSKFLEDL</sequence>
<dbReference type="InterPro" id="IPR024527">
    <property type="entry name" value="Eisosome1"/>
</dbReference>
<feature type="region of interest" description="Disordered" evidence="1">
    <location>
        <begin position="1"/>
        <end position="56"/>
    </location>
</feature>
<dbReference type="PANTHER" id="PTHR28298">
    <property type="entry name" value="EISOSOME PROTEIN 1"/>
    <property type="match status" value="1"/>
</dbReference>
<reference evidence="2" key="1">
    <citation type="submission" date="2021-03" db="EMBL/GenBank/DDBJ databases">
        <authorList>
            <person name="Tagirdzhanova G."/>
        </authorList>
    </citation>
    <scope>NUCLEOTIDE SEQUENCE</scope>
</reference>
<dbReference type="PANTHER" id="PTHR28298:SF1">
    <property type="entry name" value="EISOSOME PROTEIN 1"/>
    <property type="match status" value="1"/>
</dbReference>
<evidence type="ECO:0008006" key="4">
    <source>
        <dbReference type="Google" id="ProtNLM"/>
    </source>
</evidence>
<feature type="compositionally biased region" description="Polar residues" evidence="1">
    <location>
        <begin position="853"/>
        <end position="862"/>
    </location>
</feature>
<feature type="region of interest" description="Disordered" evidence="1">
    <location>
        <begin position="367"/>
        <end position="399"/>
    </location>
</feature>
<feature type="compositionally biased region" description="Basic and acidic residues" evidence="1">
    <location>
        <begin position="950"/>
        <end position="959"/>
    </location>
</feature>
<feature type="compositionally biased region" description="Low complexity" evidence="1">
    <location>
        <begin position="206"/>
        <end position="217"/>
    </location>
</feature>
<keyword evidence="3" id="KW-1185">Reference proteome</keyword>
<dbReference type="AlphaFoldDB" id="A0A8H3F241"/>
<feature type="compositionally biased region" description="Basic residues" evidence="1">
    <location>
        <begin position="371"/>
        <end position="380"/>
    </location>
</feature>
<feature type="compositionally biased region" description="Polar residues" evidence="1">
    <location>
        <begin position="306"/>
        <end position="328"/>
    </location>
</feature>
<feature type="compositionally biased region" description="Acidic residues" evidence="1">
    <location>
        <begin position="605"/>
        <end position="614"/>
    </location>
</feature>